<evidence type="ECO:0000313" key="7">
    <source>
        <dbReference type="Proteomes" id="UP001549110"/>
    </source>
</evidence>
<dbReference type="Gene3D" id="2.160.20.10">
    <property type="entry name" value="Single-stranded right-handed beta-helix, Pectin lyase-like"/>
    <property type="match status" value="2"/>
</dbReference>
<dbReference type="PANTHER" id="PTHR38340">
    <property type="entry name" value="S-LAYER PROTEIN"/>
    <property type="match status" value="1"/>
</dbReference>
<feature type="compositionally biased region" description="Pro residues" evidence="4">
    <location>
        <begin position="349"/>
        <end position="368"/>
    </location>
</feature>
<dbReference type="Pfam" id="PF13229">
    <property type="entry name" value="Beta_helix"/>
    <property type="match status" value="1"/>
</dbReference>
<dbReference type="RefSeq" id="WP_354298114.1">
    <property type="nucleotide sequence ID" value="NZ_JBEPLU010000003.1"/>
</dbReference>
<dbReference type="Gene3D" id="2.150.10.10">
    <property type="entry name" value="Serralysin-like metalloprotease, C-terminal"/>
    <property type="match status" value="2"/>
</dbReference>
<dbReference type="Pfam" id="PF00353">
    <property type="entry name" value="HemolysinCabind"/>
    <property type="match status" value="2"/>
</dbReference>
<dbReference type="InterPro" id="IPR018511">
    <property type="entry name" value="Hemolysin-typ_Ca-bd_CS"/>
</dbReference>
<keyword evidence="3" id="KW-0964">Secreted</keyword>
<sequence length="599" mass="62159">MSNITVNSADALNLAIKSAQAGDVIMLAPGVYSGVSIDGIKIEGSISIQSADASNLAVLTDFNISNSSGINLKNLELSNAGSAKDWGWQIAGSKDIHLEGLDVHGTLDGDPQNDHQGIRISFSDNVSISNSEFHELYRAIAESDSKNITIKDNEFHDIARTGVMNANSQGVVISGNRFTDFYPKPGDHMDAISFHQMGETNTASDILISGNLITRGDGEKTQGIFFRDTTGESAFHNIKIYDNLIVGMGSNGIYVNGAEDVDLKGNTVISYEGKENISWILLQNTIGSNVANNEASIISYFESAGNVGLTELGNVIISAVQDSGAAVVEAWLKLHVGMTEPGVQLPEEPATPAPAPPEPTPEPAPAPPLQGGGDVADGDPGTGGEVGETFVGRSSADTLVGTDRDDTLDGRGGEDVLFGGAGHDTYYVPNSQASIVEKPGEGVDTVIARGTHTLSANMENLVIAEAKNGWSGFGNEENNVLTGNSGSNLLDGVAGNDTLVGNAGNDTLAGGAGNDLLTGGVGNDMFRFTMGGGRDVVTDFGAGGGQDSIDISPYLRAGIGYSIADVGENTVLSFANGDEITLIGVPSHGLNSIWYGFTS</sequence>
<dbReference type="SUPFAM" id="SSF51120">
    <property type="entry name" value="beta-Roll"/>
    <property type="match status" value="1"/>
</dbReference>
<feature type="compositionally biased region" description="Gly residues" evidence="4">
    <location>
        <begin position="370"/>
        <end position="386"/>
    </location>
</feature>
<dbReference type="PRINTS" id="PR00313">
    <property type="entry name" value="CABNDNGRPT"/>
</dbReference>
<reference evidence="6 7" key="1">
    <citation type="submission" date="2024-06" db="EMBL/GenBank/DDBJ databases">
        <title>Genomic Encyclopedia of Type Strains, Phase IV (KMG-IV): sequencing the most valuable type-strain genomes for metagenomic binning, comparative biology and taxonomic classification.</title>
        <authorList>
            <person name="Goeker M."/>
        </authorList>
    </citation>
    <scope>NUCLEOTIDE SEQUENCE [LARGE SCALE GENOMIC DNA]</scope>
    <source>
        <strain evidence="6 7">DSM 17809</strain>
    </source>
</reference>
<dbReference type="PROSITE" id="PS00330">
    <property type="entry name" value="HEMOLYSIN_CALCIUM"/>
    <property type="match status" value="2"/>
</dbReference>
<evidence type="ECO:0000256" key="1">
    <source>
        <dbReference type="ARBA" id="ARBA00002822"/>
    </source>
</evidence>
<organism evidence="6 7">
    <name type="scientific">Phenylobacterium koreense</name>
    <dbReference type="NCBI Taxonomy" id="266125"/>
    <lineage>
        <taxon>Bacteria</taxon>
        <taxon>Pseudomonadati</taxon>
        <taxon>Pseudomonadota</taxon>
        <taxon>Alphaproteobacteria</taxon>
        <taxon>Caulobacterales</taxon>
        <taxon>Caulobacteraceae</taxon>
        <taxon>Phenylobacterium</taxon>
    </lineage>
</organism>
<dbReference type="PANTHER" id="PTHR38340:SF1">
    <property type="entry name" value="S-LAYER PROTEIN"/>
    <property type="match status" value="1"/>
</dbReference>
<dbReference type="InterPro" id="IPR011049">
    <property type="entry name" value="Serralysin-like_metalloprot_C"/>
</dbReference>
<evidence type="ECO:0000259" key="5">
    <source>
        <dbReference type="Pfam" id="PF13229"/>
    </source>
</evidence>
<keyword evidence="7" id="KW-1185">Reference proteome</keyword>
<protein>
    <submittedName>
        <fullName evidence="6">Ca2+-binding RTX toxin-like protein</fullName>
    </submittedName>
</protein>
<evidence type="ECO:0000256" key="4">
    <source>
        <dbReference type="SAM" id="MobiDB-lite"/>
    </source>
</evidence>
<dbReference type="InterPro" id="IPR012334">
    <property type="entry name" value="Pectin_lyas_fold"/>
</dbReference>
<feature type="compositionally biased region" description="Basic and acidic residues" evidence="4">
    <location>
        <begin position="402"/>
        <end position="411"/>
    </location>
</feature>
<comment type="subcellular location">
    <subcellularLocation>
        <location evidence="2">Secreted</location>
    </subcellularLocation>
</comment>
<evidence type="ECO:0000313" key="6">
    <source>
        <dbReference type="EMBL" id="MET3528123.1"/>
    </source>
</evidence>
<feature type="region of interest" description="Disordered" evidence="4">
    <location>
        <begin position="342"/>
        <end position="411"/>
    </location>
</feature>
<comment type="function">
    <text evidence="1">Converts beta-D-mannuronic acid (M) to alpha-L-guluronic acid (G), producing a polymer with gel-forming capacity, required for the formation of the cyst coat.</text>
</comment>
<dbReference type="SUPFAM" id="SSF51126">
    <property type="entry name" value="Pectin lyase-like"/>
    <property type="match status" value="1"/>
</dbReference>
<name>A0ABV2EM34_9CAUL</name>
<dbReference type="SMART" id="SM00710">
    <property type="entry name" value="PbH1"/>
    <property type="match status" value="6"/>
</dbReference>
<dbReference type="InterPro" id="IPR001343">
    <property type="entry name" value="Hemolysn_Ca-bd"/>
</dbReference>
<comment type="caution">
    <text evidence="6">The sequence shown here is derived from an EMBL/GenBank/DDBJ whole genome shotgun (WGS) entry which is preliminary data.</text>
</comment>
<gene>
    <name evidence="6" type="ORF">ABID41_003262</name>
</gene>
<proteinExistence type="predicted"/>
<evidence type="ECO:0000256" key="2">
    <source>
        <dbReference type="ARBA" id="ARBA00004613"/>
    </source>
</evidence>
<feature type="compositionally biased region" description="Low complexity" evidence="4">
    <location>
        <begin position="387"/>
        <end position="401"/>
    </location>
</feature>
<feature type="domain" description="Right handed beta helix" evidence="5">
    <location>
        <begin position="96"/>
        <end position="268"/>
    </location>
</feature>
<dbReference type="Proteomes" id="UP001549110">
    <property type="component" value="Unassembled WGS sequence"/>
</dbReference>
<dbReference type="EMBL" id="JBEPLU010000003">
    <property type="protein sequence ID" value="MET3528123.1"/>
    <property type="molecule type" value="Genomic_DNA"/>
</dbReference>
<dbReference type="InterPro" id="IPR050557">
    <property type="entry name" value="RTX_toxin/Mannuronan_C5-epim"/>
</dbReference>
<dbReference type="InterPro" id="IPR039448">
    <property type="entry name" value="Beta_helix"/>
</dbReference>
<dbReference type="InterPro" id="IPR011050">
    <property type="entry name" value="Pectin_lyase_fold/virulence"/>
</dbReference>
<dbReference type="InterPro" id="IPR006626">
    <property type="entry name" value="PbH1"/>
</dbReference>
<evidence type="ECO:0000256" key="3">
    <source>
        <dbReference type="ARBA" id="ARBA00022525"/>
    </source>
</evidence>
<accession>A0ABV2EM34</accession>